<feature type="compositionally biased region" description="Basic and acidic residues" evidence="1">
    <location>
        <begin position="112"/>
        <end position="138"/>
    </location>
</feature>
<dbReference type="EMBL" id="JAACJN010000408">
    <property type="protein sequence ID" value="KAF5344389.1"/>
    <property type="molecule type" value="Genomic_DNA"/>
</dbReference>
<feature type="region of interest" description="Disordered" evidence="1">
    <location>
        <begin position="319"/>
        <end position="359"/>
    </location>
</feature>
<accession>A0A8H5CMC8</accession>
<feature type="region of interest" description="Disordered" evidence="1">
    <location>
        <begin position="66"/>
        <end position="237"/>
    </location>
</feature>
<feature type="compositionally biased region" description="Low complexity" evidence="1">
    <location>
        <begin position="160"/>
        <end position="176"/>
    </location>
</feature>
<evidence type="ECO:0000313" key="3">
    <source>
        <dbReference type="Proteomes" id="UP000518752"/>
    </source>
</evidence>
<sequence length="386" mass="41030">MSLRSTAAKKSKIALQKTWRFPLKYTRSNSAKGLDGDGDASMSSKADQDSTIYVAYHDWEHFSSVRNLRGPHSGIPRVREAAPPPTAGSSSSASPPPEEHLPPSKARKKERERKEKEKKEATRFKAKEKAASNPEKPKSAQRTGFKLKIPPRVSLPPPILTTTAPTPISLGGSPLSSLPPSPSPDDHEDPFDATTLSEPEDADMDSPTADLSATVTLPPLPSAPSTHNTGAGSGSEAIASSASASASTSNIAYHSAQTPTANYQKSPSSLYVDDAMATIHSNSHPAPTPPPHSGYFVTNDSSKGPVTVAIDPLSNLTHLTHLLPPPRIQRSPKRSFEESLGGEEGGGSNESSGISSGSSGALRVNGVEWRFILLMLLLLMAGRRRW</sequence>
<comment type="caution">
    <text evidence="2">The sequence shown here is derived from an EMBL/GenBank/DDBJ whole genome shotgun (WGS) entry which is preliminary data.</text>
</comment>
<dbReference type="AlphaFoldDB" id="A0A8H5CMC8"/>
<reference evidence="2 3" key="1">
    <citation type="journal article" date="2020" name="ISME J.">
        <title>Uncovering the hidden diversity of litter-decomposition mechanisms in mushroom-forming fungi.</title>
        <authorList>
            <person name="Floudas D."/>
            <person name="Bentzer J."/>
            <person name="Ahren D."/>
            <person name="Johansson T."/>
            <person name="Persson P."/>
            <person name="Tunlid A."/>
        </authorList>
    </citation>
    <scope>NUCLEOTIDE SEQUENCE [LARGE SCALE GENOMIC DNA]</scope>
    <source>
        <strain evidence="2 3">CBS 406.79</strain>
    </source>
</reference>
<organism evidence="2 3">
    <name type="scientific">Collybiopsis confluens</name>
    <dbReference type="NCBI Taxonomy" id="2823264"/>
    <lineage>
        <taxon>Eukaryota</taxon>
        <taxon>Fungi</taxon>
        <taxon>Dikarya</taxon>
        <taxon>Basidiomycota</taxon>
        <taxon>Agaricomycotina</taxon>
        <taxon>Agaricomycetes</taxon>
        <taxon>Agaricomycetidae</taxon>
        <taxon>Agaricales</taxon>
        <taxon>Marasmiineae</taxon>
        <taxon>Omphalotaceae</taxon>
        <taxon>Collybiopsis</taxon>
    </lineage>
</organism>
<gene>
    <name evidence="2" type="ORF">D9757_013969</name>
</gene>
<protein>
    <submittedName>
        <fullName evidence="2">Uncharacterized protein</fullName>
    </submittedName>
</protein>
<name>A0A8H5CMC8_9AGAR</name>
<dbReference type="Proteomes" id="UP000518752">
    <property type="component" value="Unassembled WGS sequence"/>
</dbReference>
<dbReference type="OrthoDB" id="415023at2759"/>
<evidence type="ECO:0000256" key="1">
    <source>
        <dbReference type="SAM" id="MobiDB-lite"/>
    </source>
</evidence>
<keyword evidence="3" id="KW-1185">Reference proteome</keyword>
<proteinExistence type="predicted"/>
<feature type="region of interest" description="Disordered" evidence="1">
    <location>
        <begin position="25"/>
        <end position="46"/>
    </location>
</feature>
<feature type="compositionally biased region" description="Low complexity" evidence="1">
    <location>
        <begin position="349"/>
        <end position="359"/>
    </location>
</feature>
<evidence type="ECO:0000313" key="2">
    <source>
        <dbReference type="EMBL" id="KAF5344389.1"/>
    </source>
</evidence>